<reference evidence="2 3" key="1">
    <citation type="submission" date="2015-05" db="EMBL/GenBank/DDBJ databases">
        <title>Draft genome sequence of the bacterium Gordonia jacobaea a new member of the Gordonia genus.</title>
        <authorList>
            <person name="Jimenez-Galisteo G."/>
            <person name="Dominguez A."/>
            <person name="Munoz E."/>
            <person name="Vinas M."/>
        </authorList>
    </citation>
    <scope>NUCLEOTIDE SEQUENCE [LARGE SCALE GENOMIC DNA]</scope>
    <source>
        <strain evidence="3">mv1</strain>
    </source>
</reference>
<comment type="caution">
    <text evidence="2">The sequence shown here is derived from an EMBL/GenBank/DDBJ whole genome shotgun (WGS) entry which is preliminary data.</text>
</comment>
<dbReference type="SUPFAM" id="SSF52540">
    <property type="entry name" value="P-loop containing nucleoside triphosphate hydrolases"/>
    <property type="match status" value="1"/>
</dbReference>
<dbReference type="RefSeq" id="WP_049699358.1">
    <property type="nucleotide sequence ID" value="NZ_LDTZ01000017.1"/>
</dbReference>
<dbReference type="EMBL" id="LDTZ01000017">
    <property type="protein sequence ID" value="KNA91187.1"/>
    <property type="molecule type" value="Genomic_DNA"/>
</dbReference>
<keyword evidence="3" id="KW-1185">Reference proteome</keyword>
<dbReference type="Gene3D" id="3.40.50.300">
    <property type="entry name" value="P-loop containing nucleotide triphosphate hydrolases"/>
    <property type="match status" value="1"/>
</dbReference>
<protein>
    <submittedName>
        <fullName evidence="2">ATPase</fullName>
    </submittedName>
</protein>
<dbReference type="InterPro" id="IPR027417">
    <property type="entry name" value="P-loop_NTPase"/>
</dbReference>
<feature type="domain" description="NadR/Ttd14 AAA" evidence="1">
    <location>
        <begin position="8"/>
        <end position="172"/>
    </location>
</feature>
<name>A0ABR5IBV3_9ACTN</name>
<gene>
    <name evidence="2" type="ORF">ABW18_12985</name>
</gene>
<proteinExistence type="predicted"/>
<evidence type="ECO:0000259" key="1">
    <source>
        <dbReference type="Pfam" id="PF13521"/>
    </source>
</evidence>
<sequence>MQRPSRAVVLSGCSGGGKSTVLEDLASRGFATVDEPGRRIVRDELATGGLALPWVDATGFAHRCIDTARADLAHHERDQWVFFDRGLVDADTALRHYEGGHCTGSSACSIEELQSYHKRVFFTPPWPELYANDEERQLNFTDAVDEYSRLLDAYERLGYSITVLPKVGVTERSDLILAELDLL</sequence>
<dbReference type="InterPro" id="IPR038727">
    <property type="entry name" value="NadR/Ttd14_AAA_dom"/>
</dbReference>
<organism evidence="2 3">
    <name type="scientific">Gordonia jacobaea</name>
    <dbReference type="NCBI Taxonomy" id="122202"/>
    <lineage>
        <taxon>Bacteria</taxon>
        <taxon>Bacillati</taxon>
        <taxon>Actinomycetota</taxon>
        <taxon>Actinomycetes</taxon>
        <taxon>Mycobacteriales</taxon>
        <taxon>Gordoniaceae</taxon>
        <taxon>Gordonia</taxon>
    </lineage>
</organism>
<accession>A0ABR5IBV3</accession>
<evidence type="ECO:0000313" key="3">
    <source>
        <dbReference type="Proteomes" id="UP000037247"/>
    </source>
</evidence>
<dbReference type="Pfam" id="PF13521">
    <property type="entry name" value="AAA_28"/>
    <property type="match status" value="1"/>
</dbReference>
<dbReference type="Proteomes" id="UP000037247">
    <property type="component" value="Unassembled WGS sequence"/>
</dbReference>
<evidence type="ECO:0000313" key="2">
    <source>
        <dbReference type="EMBL" id="KNA91187.1"/>
    </source>
</evidence>